<evidence type="ECO:0000256" key="5">
    <source>
        <dbReference type="ARBA" id="ARBA00023027"/>
    </source>
</evidence>
<organism evidence="21">
    <name type="scientific">Candidatus Kentrum sp. FW</name>
    <dbReference type="NCBI Taxonomy" id="2126338"/>
    <lineage>
        <taxon>Bacteria</taxon>
        <taxon>Pseudomonadati</taxon>
        <taxon>Pseudomonadota</taxon>
        <taxon>Gammaproteobacteria</taxon>
        <taxon>Candidatus Kentrum</taxon>
    </lineage>
</organism>
<dbReference type="FunFam" id="1.10.1040.10:FF:000001">
    <property type="entry name" value="Glycerol-3-phosphate dehydrogenase [NAD(P)+]"/>
    <property type="match status" value="1"/>
</dbReference>
<dbReference type="GO" id="GO:0046168">
    <property type="term" value="P:glycerol-3-phosphate catabolic process"/>
    <property type="evidence" value="ECO:0007669"/>
    <property type="project" value="InterPro"/>
</dbReference>
<feature type="binding site" evidence="13">
    <location>
        <position position="143"/>
    </location>
    <ligand>
        <name>sn-glycerol 3-phosphate</name>
        <dbReference type="ChEBI" id="CHEBI:57597"/>
    </ligand>
</feature>
<dbReference type="Gene3D" id="1.10.1040.10">
    <property type="entry name" value="N-(1-d-carboxylethyl)-l-norvaline Dehydrogenase, domain 2"/>
    <property type="match status" value="1"/>
</dbReference>
<dbReference type="NCBIfam" id="NF000942">
    <property type="entry name" value="PRK00094.1-4"/>
    <property type="match status" value="1"/>
</dbReference>
<feature type="binding site" evidence="13">
    <location>
        <position position="251"/>
    </location>
    <ligand>
        <name>sn-glycerol 3-phosphate</name>
        <dbReference type="ChEBI" id="CHEBI:57597"/>
    </ligand>
</feature>
<accession>A0A450SRI4</accession>
<dbReference type="SUPFAM" id="SSF51735">
    <property type="entry name" value="NAD(P)-binding Rossmann-fold domains"/>
    <property type="match status" value="1"/>
</dbReference>
<comment type="subcellular location">
    <subcellularLocation>
        <location evidence="13">Cytoplasm</location>
    </subcellularLocation>
</comment>
<dbReference type="Gene3D" id="3.40.50.720">
    <property type="entry name" value="NAD(P)-binding Rossmann-like Domain"/>
    <property type="match status" value="1"/>
</dbReference>
<evidence type="ECO:0000256" key="17">
    <source>
        <dbReference type="RuleBase" id="RU000437"/>
    </source>
</evidence>
<comment type="pathway">
    <text evidence="13">Membrane lipid metabolism; glycerophospholipid metabolism.</text>
</comment>
<feature type="binding site" evidence="13">
    <location>
        <position position="286"/>
    </location>
    <ligand>
        <name>NADPH</name>
        <dbReference type="ChEBI" id="CHEBI:57783"/>
    </ligand>
</feature>
<feature type="domain" description="Glycerol-3-phosphate dehydrogenase NAD-dependent C-terminal" evidence="20">
    <location>
        <begin position="187"/>
        <end position="327"/>
    </location>
</feature>
<evidence type="ECO:0000256" key="2">
    <source>
        <dbReference type="ARBA" id="ARBA00022516"/>
    </source>
</evidence>
<dbReference type="SUPFAM" id="SSF48179">
    <property type="entry name" value="6-phosphogluconate dehydrogenase C-terminal domain-like"/>
    <property type="match status" value="1"/>
</dbReference>
<feature type="binding site" evidence="15">
    <location>
        <position position="114"/>
    </location>
    <ligand>
        <name>substrate</name>
    </ligand>
</feature>
<feature type="binding site" evidence="13">
    <location>
        <position position="263"/>
    </location>
    <ligand>
        <name>sn-glycerol 3-phosphate</name>
        <dbReference type="ChEBI" id="CHEBI:57597"/>
    </ligand>
</feature>
<comment type="similarity">
    <text evidence="1 13 17">Belongs to the NAD-dependent glycerol-3-phosphate dehydrogenase family.</text>
</comment>
<evidence type="ECO:0000256" key="13">
    <source>
        <dbReference type="HAMAP-Rule" id="MF_00394"/>
    </source>
</evidence>
<feature type="binding site" evidence="16">
    <location>
        <position position="262"/>
    </location>
    <ligand>
        <name>NAD(+)</name>
        <dbReference type="ChEBI" id="CHEBI:57540"/>
    </ligand>
</feature>
<feature type="binding site" evidence="13">
    <location>
        <position position="20"/>
    </location>
    <ligand>
        <name>NADPH</name>
        <dbReference type="ChEBI" id="CHEBI:57783"/>
    </ligand>
</feature>
<feature type="binding site" evidence="16">
    <location>
        <position position="147"/>
    </location>
    <ligand>
        <name>NAD(+)</name>
        <dbReference type="ChEBI" id="CHEBI:57540"/>
    </ligand>
</feature>
<dbReference type="InterPro" id="IPR036291">
    <property type="entry name" value="NAD(P)-bd_dom_sf"/>
</dbReference>
<dbReference type="Pfam" id="PF07479">
    <property type="entry name" value="NAD_Gly3P_dh_C"/>
    <property type="match status" value="1"/>
</dbReference>
<dbReference type="GO" id="GO:0141153">
    <property type="term" value="F:glycerol-3-phosphate dehydrogenase (NADP+) activity"/>
    <property type="evidence" value="ECO:0007669"/>
    <property type="project" value="RHEA"/>
</dbReference>
<dbReference type="GO" id="GO:0005829">
    <property type="term" value="C:cytosol"/>
    <property type="evidence" value="ECO:0007669"/>
    <property type="project" value="TreeGrafter"/>
</dbReference>
<keyword evidence="13" id="KW-0963">Cytoplasm</keyword>
<feature type="binding site" evidence="13">
    <location>
        <position position="198"/>
    </location>
    <ligand>
        <name>sn-glycerol 3-phosphate</name>
        <dbReference type="ChEBI" id="CHEBI:57597"/>
    </ligand>
</feature>
<evidence type="ECO:0000256" key="7">
    <source>
        <dbReference type="ARBA" id="ARBA00023209"/>
    </source>
</evidence>
<dbReference type="GO" id="GO:0141152">
    <property type="term" value="F:glycerol-3-phosphate dehydrogenase (NAD+) activity"/>
    <property type="evidence" value="ECO:0007669"/>
    <property type="project" value="RHEA"/>
</dbReference>
<dbReference type="InterPro" id="IPR006168">
    <property type="entry name" value="G3P_DH_NAD-dep"/>
</dbReference>
<protein>
    <recommendedName>
        <fullName evidence="11 13">Glycerol-3-phosphate dehydrogenase [NAD(P)+]</fullName>
        <ecNumber evidence="10 13">1.1.1.94</ecNumber>
    </recommendedName>
    <alternativeName>
        <fullName evidence="13">NAD(P)(+)-dependent glycerol-3-phosphate dehydrogenase</fullName>
    </alternativeName>
    <alternativeName>
        <fullName evidence="12 13">NAD(P)H-dependent dihydroxyacetone-phosphate reductase</fullName>
    </alternativeName>
</protein>
<feature type="active site" description="Proton acceptor" evidence="13 14">
    <location>
        <position position="198"/>
    </location>
</feature>
<evidence type="ECO:0000256" key="9">
    <source>
        <dbReference type="ARBA" id="ARBA00052716"/>
    </source>
</evidence>
<comment type="caution">
    <text evidence="13">Lacks conserved residue(s) required for the propagation of feature annotation.</text>
</comment>
<keyword evidence="18" id="KW-0812">Transmembrane</keyword>
<evidence type="ECO:0000313" key="21">
    <source>
        <dbReference type="EMBL" id="VFJ56643.1"/>
    </source>
</evidence>
<evidence type="ECO:0000256" key="6">
    <source>
        <dbReference type="ARBA" id="ARBA00023098"/>
    </source>
</evidence>
<feature type="binding site" evidence="13">
    <location>
        <position position="288"/>
    </location>
    <ligand>
        <name>NADPH</name>
        <dbReference type="ChEBI" id="CHEBI:57783"/>
    </ligand>
</feature>
<sequence>MHSVNIPNTPPIAVLGAGAWGTALAILLARNGKPTILWSWEADHVRELRQDRHNRRFLPGYPLPPLLSVTESLADTLSGVRDVLVAVPSCAFREMLESAVPMFTPDTRIAWATKGLEPGTGRLLHEVIVDIMGPNTPIAVLSGPTFAAEVAGELPTAMTVASTDDPFARDLSISLHSQRFRVYTSRDIIGVQAGGAVKNILAIAAGIADGLGFGANARAALITRGLAELVRFGEALGGERETFMGFAGLGDLVLTCTDDQSRNRRLGLALAGGKSLIDAKRDIGQVIEGVDSTHVVVNLAHRHNIEMPIAEQVHKVLFEHTPPIDAVDALLSRSARPESL</sequence>
<comment type="catalytic activity">
    <reaction evidence="9">
        <text>sn-glycerol 3-phosphate + NADP(+) = dihydroxyacetone phosphate + NADPH + H(+)</text>
        <dbReference type="Rhea" id="RHEA:11096"/>
        <dbReference type="ChEBI" id="CHEBI:15378"/>
        <dbReference type="ChEBI" id="CHEBI:57597"/>
        <dbReference type="ChEBI" id="CHEBI:57642"/>
        <dbReference type="ChEBI" id="CHEBI:57783"/>
        <dbReference type="ChEBI" id="CHEBI:58349"/>
        <dbReference type="EC" id="1.1.1.94"/>
    </reaction>
    <physiologicalReaction direction="right-to-left" evidence="9">
        <dbReference type="Rhea" id="RHEA:11098"/>
    </physiologicalReaction>
</comment>
<feature type="binding site" evidence="15">
    <location>
        <begin position="262"/>
        <end position="263"/>
    </location>
    <ligand>
        <name>substrate</name>
    </ligand>
</feature>
<feature type="binding site" evidence="13">
    <location>
        <position position="114"/>
    </location>
    <ligand>
        <name>sn-glycerol 3-phosphate</name>
        <dbReference type="ChEBI" id="CHEBI:57597"/>
    </ligand>
</feature>
<name>A0A450SRI4_9GAMM</name>
<evidence type="ECO:0000259" key="19">
    <source>
        <dbReference type="Pfam" id="PF01210"/>
    </source>
</evidence>
<dbReference type="EMBL" id="CAADEW010000063">
    <property type="protein sequence ID" value="VFJ56643.1"/>
    <property type="molecule type" value="Genomic_DNA"/>
</dbReference>
<evidence type="ECO:0000256" key="1">
    <source>
        <dbReference type="ARBA" id="ARBA00011009"/>
    </source>
</evidence>
<keyword evidence="3 13" id="KW-0521">NADP</keyword>
<evidence type="ECO:0000256" key="3">
    <source>
        <dbReference type="ARBA" id="ARBA00022857"/>
    </source>
</evidence>
<feature type="binding site" evidence="13">
    <location>
        <position position="262"/>
    </location>
    <ligand>
        <name>sn-glycerol 3-phosphate</name>
        <dbReference type="ChEBI" id="CHEBI:57597"/>
    </ligand>
</feature>
<reference evidence="21" key="1">
    <citation type="submission" date="2019-02" db="EMBL/GenBank/DDBJ databases">
        <authorList>
            <person name="Gruber-Vodicka R. H."/>
            <person name="Seah K. B. B."/>
        </authorList>
    </citation>
    <scope>NUCLEOTIDE SEQUENCE</scope>
    <source>
        <strain evidence="21">BECK_BZ15</strain>
    </source>
</reference>
<keyword evidence="13" id="KW-0547">Nucleotide-binding</keyword>
<dbReference type="InterPro" id="IPR013328">
    <property type="entry name" value="6PGD_dom2"/>
</dbReference>
<evidence type="ECO:0000256" key="11">
    <source>
        <dbReference type="ARBA" id="ARBA00069372"/>
    </source>
</evidence>
<keyword evidence="18" id="KW-1133">Transmembrane helix</keyword>
<evidence type="ECO:0000256" key="10">
    <source>
        <dbReference type="ARBA" id="ARBA00066687"/>
    </source>
</evidence>
<evidence type="ECO:0000256" key="12">
    <source>
        <dbReference type="ARBA" id="ARBA00080511"/>
    </source>
</evidence>
<feature type="binding site" evidence="13">
    <location>
        <position position="114"/>
    </location>
    <ligand>
        <name>NADPH</name>
        <dbReference type="ChEBI" id="CHEBI:57783"/>
    </ligand>
</feature>
<dbReference type="GO" id="GO:0005975">
    <property type="term" value="P:carbohydrate metabolic process"/>
    <property type="evidence" value="ECO:0007669"/>
    <property type="project" value="InterPro"/>
</dbReference>
<dbReference type="GO" id="GO:0051287">
    <property type="term" value="F:NAD binding"/>
    <property type="evidence" value="ECO:0007669"/>
    <property type="project" value="InterPro"/>
</dbReference>
<feature type="domain" description="Glycerol-3-phosphate dehydrogenase NAD-dependent N-terminal" evidence="19">
    <location>
        <begin position="12"/>
        <end position="166"/>
    </location>
</feature>
<evidence type="ECO:0000259" key="20">
    <source>
        <dbReference type="Pfam" id="PF07479"/>
    </source>
</evidence>
<feature type="binding site" evidence="13">
    <location>
        <position position="261"/>
    </location>
    <ligand>
        <name>sn-glycerol 3-phosphate</name>
        <dbReference type="ChEBI" id="CHEBI:57597"/>
    </ligand>
</feature>
<keyword evidence="7 13" id="KW-0594">Phospholipid biosynthesis</keyword>
<dbReference type="UniPathway" id="UPA00940"/>
<keyword evidence="6 13" id="KW-0443">Lipid metabolism</keyword>
<dbReference type="GO" id="GO:0046167">
    <property type="term" value="P:glycerol-3-phosphate biosynthetic process"/>
    <property type="evidence" value="ECO:0007669"/>
    <property type="project" value="UniProtKB-UniRule"/>
</dbReference>
<dbReference type="AlphaFoldDB" id="A0A450SRI4"/>
<dbReference type="PRINTS" id="PR00077">
    <property type="entry name" value="GPDHDRGNASE"/>
</dbReference>
<evidence type="ECO:0000256" key="14">
    <source>
        <dbReference type="PIRSR" id="PIRSR000114-1"/>
    </source>
</evidence>
<comment type="function">
    <text evidence="13">Catalyzes the reduction of the glycolytic intermediate dihydroxyacetone phosphate (DHAP) to sn-glycerol 3-phosphate (G3P), the key precursor for phospholipid synthesis.</text>
</comment>
<evidence type="ECO:0000256" key="4">
    <source>
        <dbReference type="ARBA" id="ARBA00023002"/>
    </source>
</evidence>
<gene>
    <name evidence="13" type="primary">gpsA</name>
    <name evidence="21" type="ORF">BECKFW1821A_GA0114235_10634</name>
</gene>
<keyword evidence="8 13" id="KW-1208">Phospholipid metabolism</keyword>
<dbReference type="PANTHER" id="PTHR11728:SF1">
    <property type="entry name" value="GLYCEROL-3-PHOSPHATE DEHYDROGENASE [NAD(+)] 2, CHLOROPLASTIC"/>
    <property type="match status" value="1"/>
</dbReference>
<keyword evidence="5 13" id="KW-0520">NAD</keyword>
<feature type="transmembrane region" description="Helical" evidence="18">
    <location>
        <begin position="12"/>
        <end position="29"/>
    </location>
</feature>
<evidence type="ECO:0000256" key="16">
    <source>
        <dbReference type="PIRSR" id="PIRSR000114-3"/>
    </source>
</evidence>
<keyword evidence="4 13" id="KW-0560">Oxidoreductase</keyword>
<dbReference type="InterPro" id="IPR011128">
    <property type="entry name" value="G3P_DH_NAD-dep_N"/>
</dbReference>
<evidence type="ECO:0000256" key="8">
    <source>
        <dbReference type="ARBA" id="ARBA00023264"/>
    </source>
</evidence>
<proteinExistence type="inferred from homology"/>
<evidence type="ECO:0000256" key="18">
    <source>
        <dbReference type="SAM" id="Phobius"/>
    </source>
</evidence>
<dbReference type="NCBIfam" id="NF000940">
    <property type="entry name" value="PRK00094.1-2"/>
    <property type="match status" value="1"/>
</dbReference>
<dbReference type="GO" id="GO:0046474">
    <property type="term" value="P:glycerophospholipid biosynthetic process"/>
    <property type="evidence" value="ECO:0007669"/>
    <property type="project" value="TreeGrafter"/>
</dbReference>
<keyword evidence="2 13" id="KW-0444">Lipid biosynthesis</keyword>
<dbReference type="InterPro" id="IPR006109">
    <property type="entry name" value="G3P_DH_NAD-dep_C"/>
</dbReference>
<dbReference type="PROSITE" id="PS00957">
    <property type="entry name" value="NAD_G3PDH"/>
    <property type="match status" value="1"/>
</dbReference>
<dbReference type="HAMAP" id="MF_00394">
    <property type="entry name" value="NAD_Glyc3P_dehydrog"/>
    <property type="match status" value="1"/>
</dbReference>
<dbReference type="FunFam" id="3.40.50.720:FF:000019">
    <property type="entry name" value="Glycerol-3-phosphate dehydrogenase [NAD(P)+]"/>
    <property type="match status" value="1"/>
</dbReference>
<dbReference type="PIRSF" id="PIRSF000114">
    <property type="entry name" value="Glycerol-3-P_dh"/>
    <property type="match status" value="1"/>
</dbReference>
<comment type="catalytic activity">
    <reaction evidence="13">
        <text>sn-glycerol 3-phosphate + NAD(+) = dihydroxyacetone phosphate + NADH + H(+)</text>
        <dbReference type="Rhea" id="RHEA:11092"/>
        <dbReference type="ChEBI" id="CHEBI:15378"/>
        <dbReference type="ChEBI" id="CHEBI:57540"/>
        <dbReference type="ChEBI" id="CHEBI:57597"/>
        <dbReference type="ChEBI" id="CHEBI:57642"/>
        <dbReference type="ChEBI" id="CHEBI:57945"/>
        <dbReference type="EC" id="1.1.1.94"/>
    </reaction>
</comment>
<dbReference type="PANTHER" id="PTHR11728">
    <property type="entry name" value="GLYCEROL-3-PHOSPHATE DEHYDROGENASE"/>
    <property type="match status" value="1"/>
</dbReference>
<dbReference type="EC" id="1.1.1.94" evidence="10 13"/>
<evidence type="ECO:0000256" key="15">
    <source>
        <dbReference type="PIRSR" id="PIRSR000114-2"/>
    </source>
</evidence>
<feature type="binding site" evidence="13">
    <location>
        <position position="145"/>
    </location>
    <ligand>
        <name>sn-glycerol 3-phosphate</name>
        <dbReference type="ChEBI" id="CHEBI:57597"/>
    </ligand>
</feature>
<dbReference type="InterPro" id="IPR008927">
    <property type="entry name" value="6-PGluconate_DH-like_C_sf"/>
</dbReference>
<keyword evidence="18" id="KW-0472">Membrane</keyword>
<feature type="binding site" evidence="13">
    <location>
        <position position="147"/>
    </location>
    <ligand>
        <name>NADPH</name>
        <dbReference type="ChEBI" id="CHEBI:57783"/>
    </ligand>
</feature>
<feature type="binding site" evidence="16">
    <location>
        <begin position="16"/>
        <end position="21"/>
    </location>
    <ligand>
        <name>NAD(+)</name>
        <dbReference type="ChEBI" id="CHEBI:57540"/>
    </ligand>
</feature>
<feature type="binding site" evidence="13">
    <location>
        <position position="262"/>
    </location>
    <ligand>
        <name>NADPH</name>
        <dbReference type="ChEBI" id="CHEBI:57783"/>
    </ligand>
</feature>
<dbReference type="Pfam" id="PF01210">
    <property type="entry name" value="NAD_Gly3P_dh_N"/>
    <property type="match status" value="1"/>
</dbReference>